<dbReference type="InterPro" id="IPR011990">
    <property type="entry name" value="TPR-like_helical_dom_sf"/>
</dbReference>
<accession>A0A640VU12</accession>
<dbReference type="SUPFAM" id="SSF144059">
    <property type="entry name" value="ImpE-like"/>
    <property type="match status" value="1"/>
</dbReference>
<organism evidence="1 2">
    <name type="scientific">Roseobacter cerasinus</name>
    <dbReference type="NCBI Taxonomy" id="2602289"/>
    <lineage>
        <taxon>Bacteria</taxon>
        <taxon>Pseudomonadati</taxon>
        <taxon>Pseudomonadota</taxon>
        <taxon>Alphaproteobacteria</taxon>
        <taxon>Rhodobacterales</taxon>
        <taxon>Roseobacteraceae</taxon>
        <taxon>Roseobacter</taxon>
    </lineage>
</organism>
<dbReference type="Proteomes" id="UP000436522">
    <property type="component" value="Unassembled WGS sequence"/>
</dbReference>
<keyword evidence="2" id="KW-1185">Reference proteome</keyword>
<gene>
    <name evidence="1" type="primary">impE</name>
    <name evidence="1" type="ORF">So717_26630</name>
</gene>
<proteinExistence type="predicted"/>
<sequence length="267" mass="28668">MSVTDTPTLADLVNEDRFDEARAQAVARVKADPKAAEARVALAQLLAIAGDLERAETHARMAQQLAPRAALQVAELRQYLRAMHARAEWWAAGAMPDMPLGPTHADRAALQLSIALGAERAAEIEAAAEMLDGAVEPVHGTLNGAPFEGLRDLDDRLPHALEAFTPGGHYLWLDFSKLSDVILAPLASVLDLVARPARVTLTDGSGADLRLPATYDAPRTAQERLARSTDYAPMPGGLTRAYGQRAFLAGENIVALHDIQRLTLTYG</sequence>
<dbReference type="RefSeq" id="WP_159978137.1">
    <property type="nucleotide sequence ID" value="NZ_BLIV01000005.1"/>
</dbReference>
<dbReference type="Pfam" id="PF07024">
    <property type="entry name" value="ImpE"/>
    <property type="match status" value="1"/>
</dbReference>
<reference evidence="1 2" key="1">
    <citation type="submission" date="2019-12" db="EMBL/GenBank/DDBJ databases">
        <title>Roseobacter cerasinus sp. nov., isolated from seawater around aquaculture.</title>
        <authorList>
            <person name="Muramatsu S."/>
            <person name="Takabe Y."/>
            <person name="Mori K."/>
            <person name="Takaichi S."/>
            <person name="Hanada S."/>
        </authorList>
    </citation>
    <scope>NUCLEOTIDE SEQUENCE [LARGE SCALE GENOMIC DNA]</scope>
    <source>
        <strain evidence="1 2">AI77</strain>
    </source>
</reference>
<protein>
    <recommendedName>
        <fullName evidence="3">SciE type virulence protein</fullName>
    </recommendedName>
</protein>
<name>A0A640VU12_9RHOB</name>
<evidence type="ECO:0000313" key="1">
    <source>
        <dbReference type="EMBL" id="GFE50910.1"/>
    </source>
</evidence>
<evidence type="ECO:0008006" key="3">
    <source>
        <dbReference type="Google" id="ProtNLM"/>
    </source>
</evidence>
<dbReference type="InterPro" id="IPR009211">
    <property type="entry name" value="TagJ"/>
</dbReference>
<dbReference type="EMBL" id="BLIV01000005">
    <property type="protein sequence ID" value="GFE50910.1"/>
    <property type="molecule type" value="Genomic_DNA"/>
</dbReference>
<dbReference type="AlphaFoldDB" id="A0A640VU12"/>
<comment type="caution">
    <text evidence="1">The sequence shown here is derived from an EMBL/GenBank/DDBJ whole genome shotgun (WGS) entry which is preliminary data.</text>
</comment>
<dbReference type="OrthoDB" id="5416084at2"/>
<dbReference type="Gene3D" id="1.25.40.10">
    <property type="entry name" value="Tetratricopeptide repeat domain"/>
    <property type="match status" value="1"/>
</dbReference>
<evidence type="ECO:0000313" key="2">
    <source>
        <dbReference type="Proteomes" id="UP000436522"/>
    </source>
</evidence>